<dbReference type="EMBL" id="SOZI01000052">
    <property type="protein sequence ID" value="TNY21034.1"/>
    <property type="molecule type" value="Genomic_DNA"/>
</dbReference>
<feature type="compositionally biased region" description="Low complexity" evidence="6">
    <location>
        <begin position="731"/>
        <end position="748"/>
    </location>
</feature>
<evidence type="ECO:0000256" key="3">
    <source>
        <dbReference type="ARBA" id="ARBA00022490"/>
    </source>
</evidence>
<dbReference type="InterPro" id="IPR008376">
    <property type="entry name" value="Chaperone_Ric-8_A/B"/>
</dbReference>
<keyword evidence="3" id="KW-0963">Cytoplasm</keyword>
<feature type="compositionally biased region" description="Low complexity" evidence="6">
    <location>
        <begin position="136"/>
        <end position="150"/>
    </location>
</feature>
<feature type="region of interest" description="Disordered" evidence="6">
    <location>
        <begin position="567"/>
        <end position="596"/>
    </location>
</feature>
<dbReference type="GO" id="GO:0005085">
    <property type="term" value="F:guanyl-nucleotide exchange factor activity"/>
    <property type="evidence" value="ECO:0007669"/>
    <property type="project" value="UniProtKB-KW"/>
</dbReference>
<feature type="compositionally biased region" description="Acidic residues" evidence="6">
    <location>
        <begin position="151"/>
        <end position="162"/>
    </location>
</feature>
<feature type="compositionally biased region" description="Low complexity" evidence="6">
    <location>
        <begin position="362"/>
        <end position="380"/>
    </location>
</feature>
<feature type="region of interest" description="Disordered" evidence="6">
    <location>
        <begin position="399"/>
        <end position="443"/>
    </location>
</feature>
<evidence type="ECO:0000256" key="2">
    <source>
        <dbReference type="ARBA" id="ARBA00009049"/>
    </source>
</evidence>
<dbReference type="PANTHER" id="PTHR12425">
    <property type="entry name" value="SYNEMBRYN"/>
    <property type="match status" value="1"/>
</dbReference>
<gene>
    <name evidence="7" type="ORF">DMC30DRAFT_376512</name>
</gene>
<protein>
    <submittedName>
        <fullName evidence="7">Proteophosphoglycan ppg4</fullName>
    </submittedName>
</protein>
<dbReference type="InterPro" id="IPR019318">
    <property type="entry name" value="Gua_nucleotide_exch_fac_Ric8"/>
</dbReference>
<dbReference type="GO" id="GO:0005938">
    <property type="term" value="C:cell cortex"/>
    <property type="evidence" value="ECO:0007669"/>
    <property type="project" value="UniProtKB-SubCell"/>
</dbReference>
<keyword evidence="4" id="KW-0344">Guanine-nucleotide releasing factor</keyword>
<evidence type="ECO:0000256" key="5">
    <source>
        <dbReference type="ARBA" id="ARBA00023186"/>
    </source>
</evidence>
<dbReference type="PRINTS" id="PR01802">
    <property type="entry name" value="SYNEMBRYN"/>
</dbReference>
<accession>A0A5C5FYB8</accession>
<feature type="compositionally biased region" description="Basic and acidic residues" evidence="6">
    <location>
        <begin position="785"/>
        <end position="823"/>
    </location>
</feature>
<keyword evidence="8" id="KW-1185">Reference proteome</keyword>
<evidence type="ECO:0000313" key="8">
    <source>
        <dbReference type="Proteomes" id="UP000311382"/>
    </source>
</evidence>
<dbReference type="GO" id="GO:0001965">
    <property type="term" value="F:G-protein alpha-subunit binding"/>
    <property type="evidence" value="ECO:0007669"/>
    <property type="project" value="TreeGrafter"/>
</dbReference>
<dbReference type="STRING" id="5288.A0A5C5FYB8"/>
<dbReference type="AlphaFoldDB" id="A0A5C5FYB8"/>
<name>A0A5C5FYB8_9BASI</name>
<dbReference type="Pfam" id="PF10165">
    <property type="entry name" value="Ric8"/>
    <property type="match status" value="1"/>
</dbReference>
<organism evidence="7 8">
    <name type="scientific">Rhodotorula diobovata</name>
    <dbReference type="NCBI Taxonomy" id="5288"/>
    <lineage>
        <taxon>Eukaryota</taxon>
        <taxon>Fungi</taxon>
        <taxon>Dikarya</taxon>
        <taxon>Basidiomycota</taxon>
        <taxon>Pucciniomycotina</taxon>
        <taxon>Microbotryomycetes</taxon>
        <taxon>Sporidiobolales</taxon>
        <taxon>Sporidiobolaceae</taxon>
        <taxon>Rhodotorula</taxon>
    </lineage>
</organism>
<evidence type="ECO:0000256" key="6">
    <source>
        <dbReference type="SAM" id="MobiDB-lite"/>
    </source>
</evidence>
<proteinExistence type="inferred from homology"/>
<evidence type="ECO:0000313" key="7">
    <source>
        <dbReference type="EMBL" id="TNY21034.1"/>
    </source>
</evidence>
<feature type="region of interest" description="Disordered" evidence="6">
    <location>
        <begin position="344"/>
        <end position="383"/>
    </location>
</feature>
<dbReference type="OrthoDB" id="5585685at2759"/>
<comment type="subcellular location">
    <subcellularLocation>
        <location evidence="1">Cytoplasm</location>
        <location evidence="1">Cell cortex</location>
    </subcellularLocation>
</comment>
<evidence type="ECO:0000256" key="1">
    <source>
        <dbReference type="ARBA" id="ARBA00004544"/>
    </source>
</evidence>
<sequence>MAAQLSPAQLQALMARLGGSSSSSSSTAPPAALDALVKLTPDQLGTDAGSATLAQVLTACAQGFDPAPEQRRKLVAAVLPAASIALERNAPSPHLLQLCTLLKLLGRSPAGTEELTRPDGLGALLHLGGLARAAELATPTEGPAAAAAAEDAADAEDDDEGDAAQAAEQALASLEADPLSPAEQESLRCLANTLTLHPSAREHFPGVLLADERRRSLRGLVRLVGCSGAGFLAGRLLFLLTSRPSELVGELALEGECVVALQQFADRYLAIYRSEAHRSLLTTPSAPGTPSLDDILREHLKLAYNLMLQYSRAPPVLPEGFGKPHDAEASPAVAAAVGSSGKKRFWRSREKSGASSTGSSPELGAAEGAAEEGTGSAAAATPRGKSPLAFARKVVGAVKGSPSSSPAGSPSLPASKELGPAPASTATGAPPAAPAEASEGSSPDSLSLTAAQLFLPLFHPYLTLAVTLPLLSPAAASPLGSAPAAAPSFEDPSPVVRAALNTLLNFPVELEELSGWSTSWLQYVPPRLSPEDGTVLRGGGIGSLGERLLDLLRGVCDAYFPPDRAPLKPKTYTQRDRERGRSGLEPPCAPDEWIPTGEGKAGKVEEILGPVMLLLRKLSMLGEAQFVFRNVLYPPGLDRTTPIDRHPTLAGHLVRLLSSVLLPNTAFGVGEFLYNLCDRSPEHLVRAIGYGNASGFLQNRGELIPPPAATATATADEAGPDGPRRINPITGAFDPPAGAAGAADAEAPMTESDKEREAERLYTLFERLARTGVVSTANPVLSARDAGRFEETSEEREAERERVEREEAEIEREVERDLREWKERRRRGASRGGELADTGEEGAQP</sequence>
<feature type="region of interest" description="Disordered" evidence="6">
    <location>
        <begin position="136"/>
        <end position="162"/>
    </location>
</feature>
<reference evidence="7 8" key="1">
    <citation type="submission" date="2019-03" db="EMBL/GenBank/DDBJ databases">
        <title>Rhodosporidium diobovatum UCD-FST 08-225 genome sequencing, assembly, and annotation.</title>
        <authorList>
            <person name="Fakankun I.U."/>
            <person name="Fristensky B."/>
            <person name="Levin D.B."/>
        </authorList>
    </citation>
    <scope>NUCLEOTIDE SEQUENCE [LARGE SCALE GENOMIC DNA]</scope>
    <source>
        <strain evidence="7 8">UCD-FST 08-225</strain>
    </source>
</reference>
<comment type="similarity">
    <text evidence="2">Belongs to the synembryn family.</text>
</comment>
<keyword evidence="5" id="KW-0143">Chaperone</keyword>
<comment type="caution">
    <text evidence="7">The sequence shown here is derived from an EMBL/GenBank/DDBJ whole genome shotgun (WGS) entry which is preliminary data.</text>
</comment>
<feature type="region of interest" description="Disordered" evidence="6">
    <location>
        <begin position="711"/>
        <end position="756"/>
    </location>
</feature>
<dbReference type="PANTHER" id="PTHR12425:SF5">
    <property type="entry name" value="SYNEMBRYN"/>
    <property type="match status" value="1"/>
</dbReference>
<feature type="compositionally biased region" description="Basic and acidic residues" evidence="6">
    <location>
        <begin position="573"/>
        <end position="582"/>
    </location>
</feature>
<evidence type="ECO:0000256" key="4">
    <source>
        <dbReference type="ARBA" id="ARBA00022658"/>
    </source>
</evidence>
<feature type="region of interest" description="Disordered" evidence="6">
    <location>
        <begin position="784"/>
        <end position="845"/>
    </location>
</feature>
<dbReference type="Proteomes" id="UP000311382">
    <property type="component" value="Unassembled WGS sequence"/>
</dbReference>
<dbReference type="GO" id="GO:0007186">
    <property type="term" value="P:G protein-coupled receptor signaling pathway"/>
    <property type="evidence" value="ECO:0007669"/>
    <property type="project" value="TreeGrafter"/>
</dbReference>